<evidence type="ECO:0000313" key="2">
    <source>
        <dbReference type="Proteomes" id="UP001283361"/>
    </source>
</evidence>
<name>A0AAE0YT86_9GAST</name>
<dbReference type="AlphaFoldDB" id="A0AAE0YT86"/>
<dbReference type="Proteomes" id="UP001283361">
    <property type="component" value="Unassembled WGS sequence"/>
</dbReference>
<accession>A0AAE0YT86</accession>
<keyword evidence="2" id="KW-1185">Reference proteome</keyword>
<dbReference type="EMBL" id="JAWDGP010005487">
    <property type="protein sequence ID" value="KAK3756663.1"/>
    <property type="molecule type" value="Genomic_DNA"/>
</dbReference>
<gene>
    <name evidence="1" type="ORF">RRG08_004252</name>
</gene>
<proteinExistence type="predicted"/>
<sequence length="66" mass="7657">MGCSKYATFLVFAHLVLKGVNPVRLRERHRAIRHPEVTLRTRSRVKPSRELSTSLFITLKGQHTQM</sequence>
<organism evidence="1 2">
    <name type="scientific">Elysia crispata</name>
    <name type="common">lettuce slug</name>
    <dbReference type="NCBI Taxonomy" id="231223"/>
    <lineage>
        <taxon>Eukaryota</taxon>
        <taxon>Metazoa</taxon>
        <taxon>Spiralia</taxon>
        <taxon>Lophotrochozoa</taxon>
        <taxon>Mollusca</taxon>
        <taxon>Gastropoda</taxon>
        <taxon>Heterobranchia</taxon>
        <taxon>Euthyneura</taxon>
        <taxon>Panpulmonata</taxon>
        <taxon>Sacoglossa</taxon>
        <taxon>Placobranchoidea</taxon>
        <taxon>Plakobranchidae</taxon>
        <taxon>Elysia</taxon>
    </lineage>
</organism>
<evidence type="ECO:0000313" key="1">
    <source>
        <dbReference type="EMBL" id="KAK3756663.1"/>
    </source>
</evidence>
<reference evidence="1" key="1">
    <citation type="journal article" date="2023" name="G3 (Bethesda)">
        <title>A reference genome for the long-term kleptoplast-retaining sea slug Elysia crispata morphotype clarki.</title>
        <authorList>
            <person name="Eastman K.E."/>
            <person name="Pendleton A.L."/>
            <person name="Shaikh M.A."/>
            <person name="Suttiyut T."/>
            <person name="Ogas R."/>
            <person name="Tomko P."/>
            <person name="Gavelis G."/>
            <person name="Widhalm J.R."/>
            <person name="Wisecaver J.H."/>
        </authorList>
    </citation>
    <scope>NUCLEOTIDE SEQUENCE</scope>
    <source>
        <strain evidence="1">ECLA1</strain>
    </source>
</reference>
<comment type="caution">
    <text evidence="1">The sequence shown here is derived from an EMBL/GenBank/DDBJ whole genome shotgun (WGS) entry which is preliminary data.</text>
</comment>
<protein>
    <submittedName>
        <fullName evidence="1">Uncharacterized protein</fullName>
    </submittedName>
</protein>